<keyword evidence="4 7" id="KW-0812">Transmembrane</keyword>
<keyword evidence="5 7" id="KW-1133">Transmembrane helix</keyword>
<dbReference type="PANTHER" id="PTHR43009">
    <property type="entry name" value="HOMOGENTISATE SOLANESYLTRANSFERASE, CHLOROPLASTIC"/>
    <property type="match status" value="1"/>
</dbReference>
<dbReference type="InterPro" id="IPR000537">
    <property type="entry name" value="UbiA_prenyltransferase"/>
</dbReference>
<feature type="transmembrane region" description="Helical" evidence="7">
    <location>
        <begin position="195"/>
        <end position="221"/>
    </location>
</feature>
<dbReference type="Gene3D" id="1.10.357.140">
    <property type="entry name" value="UbiA prenyltransferase"/>
    <property type="match status" value="1"/>
</dbReference>
<reference evidence="8" key="1">
    <citation type="submission" date="2012-05" db="EMBL/GenBank/DDBJ databases">
        <authorList>
            <person name="Krishnakumar V."/>
            <person name="Cheung F."/>
            <person name="Xiao Y."/>
            <person name="Chan A."/>
            <person name="Moskal W.A."/>
            <person name="Town C.D."/>
        </authorList>
    </citation>
    <scope>NUCLEOTIDE SEQUENCE</scope>
</reference>
<dbReference type="EMBL" id="BT148988">
    <property type="protein sequence ID" value="AFK48782.1"/>
    <property type="molecule type" value="mRNA"/>
</dbReference>
<dbReference type="GO" id="GO:0016765">
    <property type="term" value="F:transferase activity, transferring alkyl or aryl (other than methyl) groups"/>
    <property type="evidence" value="ECO:0007669"/>
    <property type="project" value="InterPro"/>
</dbReference>
<name>I3T8E0_LOTJA</name>
<keyword evidence="6 7" id="KW-0472">Membrane</keyword>
<accession>I3T8E0</accession>
<comment type="subcellular location">
    <subcellularLocation>
        <location evidence="1">Plastid</location>
        <location evidence="1">Chloroplast membrane</location>
        <topology evidence="1">Multi-pass membrane protein</topology>
    </subcellularLocation>
</comment>
<keyword evidence="3" id="KW-0808">Transferase</keyword>
<evidence type="ECO:0000256" key="5">
    <source>
        <dbReference type="ARBA" id="ARBA00022989"/>
    </source>
</evidence>
<evidence type="ECO:0000256" key="3">
    <source>
        <dbReference type="ARBA" id="ARBA00022679"/>
    </source>
</evidence>
<evidence type="ECO:0000256" key="2">
    <source>
        <dbReference type="ARBA" id="ARBA00005985"/>
    </source>
</evidence>
<evidence type="ECO:0000256" key="4">
    <source>
        <dbReference type="ARBA" id="ARBA00022692"/>
    </source>
</evidence>
<sequence>MESLLVGSFPHASSVTTGGSLLPHIHGANKKIYYARSYAPKASQQKRKVQNKYNLQFGEPSLNNHYKCIEGDSPNKKCNRKYIVKASSEPSFESEPNACDPKTVLHSVKNFLVAFQKFSRPFSMVGIISNIIATSLLTVEKLSDISPLFFTNVLKALVLNLTMSIYVNGVNQLFDVEIDKINKPYLPLASGELSYTTGVIIVALFLIMVPYRFIFYAMIFFKISFIDRVKEALLF</sequence>
<evidence type="ECO:0000313" key="8">
    <source>
        <dbReference type="EMBL" id="AFK48782.1"/>
    </source>
</evidence>
<dbReference type="AlphaFoldDB" id="I3T8E0"/>
<evidence type="ECO:0000256" key="7">
    <source>
        <dbReference type="SAM" id="Phobius"/>
    </source>
</evidence>
<protein>
    <submittedName>
        <fullName evidence="8">Uncharacterized protein</fullName>
    </submittedName>
</protein>
<proteinExistence type="evidence at transcript level"/>
<dbReference type="PANTHER" id="PTHR43009:SF6">
    <property type="entry name" value="HOMOGENTISATE PHYTYLTRANSFERASE 1, CHLOROPLASTIC"/>
    <property type="match status" value="1"/>
</dbReference>
<dbReference type="InterPro" id="IPR044878">
    <property type="entry name" value="UbiA_sf"/>
</dbReference>
<evidence type="ECO:0000256" key="6">
    <source>
        <dbReference type="ARBA" id="ARBA00023136"/>
    </source>
</evidence>
<comment type="similarity">
    <text evidence="2">Belongs to the UbiA prenyltransferase family.</text>
</comment>
<dbReference type="GO" id="GO:0031969">
    <property type="term" value="C:chloroplast membrane"/>
    <property type="evidence" value="ECO:0007669"/>
    <property type="project" value="UniProtKB-SubCell"/>
</dbReference>
<organism evidence="8">
    <name type="scientific">Lotus japonicus</name>
    <name type="common">Lotus corniculatus var. japonicus</name>
    <dbReference type="NCBI Taxonomy" id="34305"/>
    <lineage>
        <taxon>Eukaryota</taxon>
        <taxon>Viridiplantae</taxon>
        <taxon>Streptophyta</taxon>
        <taxon>Embryophyta</taxon>
        <taxon>Tracheophyta</taxon>
        <taxon>Spermatophyta</taxon>
        <taxon>Magnoliopsida</taxon>
        <taxon>eudicotyledons</taxon>
        <taxon>Gunneridae</taxon>
        <taxon>Pentapetalae</taxon>
        <taxon>rosids</taxon>
        <taxon>fabids</taxon>
        <taxon>Fabales</taxon>
        <taxon>Fabaceae</taxon>
        <taxon>Papilionoideae</taxon>
        <taxon>50 kb inversion clade</taxon>
        <taxon>NPAAA clade</taxon>
        <taxon>Hologalegina</taxon>
        <taxon>robinioid clade</taxon>
        <taxon>Loteae</taxon>
        <taxon>Lotus</taxon>
    </lineage>
</organism>
<dbReference type="Pfam" id="PF01040">
    <property type="entry name" value="UbiA"/>
    <property type="match status" value="1"/>
</dbReference>
<evidence type="ECO:0000256" key="1">
    <source>
        <dbReference type="ARBA" id="ARBA00004508"/>
    </source>
</evidence>